<keyword evidence="2" id="KW-1133">Transmembrane helix</keyword>
<feature type="transmembrane region" description="Helical" evidence="2">
    <location>
        <begin position="66"/>
        <end position="86"/>
    </location>
</feature>
<dbReference type="InterPro" id="IPR010295">
    <property type="entry name" value="DUF898"/>
</dbReference>
<keyword evidence="2" id="KW-0812">Transmembrane</keyword>
<name>A0A0Q9YB06_9GAMM</name>
<feature type="transmembrane region" description="Helical" evidence="2">
    <location>
        <begin position="166"/>
        <end position="189"/>
    </location>
</feature>
<dbReference type="RefSeq" id="WP_057625092.1">
    <property type="nucleotide sequence ID" value="NZ_LKHV02000001.1"/>
</dbReference>
<evidence type="ECO:0000313" key="4">
    <source>
        <dbReference type="EMBL" id="MCS5709031.1"/>
    </source>
</evidence>
<feature type="transmembrane region" description="Helical" evidence="2">
    <location>
        <begin position="294"/>
        <end position="320"/>
    </location>
</feature>
<dbReference type="OrthoDB" id="9765721at2"/>
<feature type="transmembrane region" description="Helical" evidence="2">
    <location>
        <begin position="263"/>
        <end position="282"/>
    </location>
</feature>
<reference evidence="4" key="2">
    <citation type="journal article" date="2016" name="Genome Announc.">
        <title>Draft Genome Sequences of Two Novel Amoeba-Resistant Intranuclear Bacteria, 'Candidatus Berkiella cookevillensis' and 'Candidatus Berkiella aquae'.</title>
        <authorList>
            <person name="Mehari Y.T."/>
            <person name="Arivett B.A."/>
            <person name="Farone A.L."/>
            <person name="Gunderson J.H."/>
            <person name="Farone M.B."/>
        </authorList>
    </citation>
    <scope>NUCLEOTIDE SEQUENCE</scope>
    <source>
        <strain evidence="4">CC99</strain>
    </source>
</reference>
<evidence type="ECO:0000313" key="3">
    <source>
        <dbReference type="EMBL" id="KRG17862.1"/>
    </source>
</evidence>
<reference evidence="4" key="3">
    <citation type="submission" date="2021-06" db="EMBL/GenBank/DDBJ databases">
        <title>Genomic Description and Analysis of Intracellular Bacteria, Candidatus Berkiella cookevillensis and Candidatus Berkiella aquae.</title>
        <authorList>
            <person name="Kidane D.T."/>
            <person name="Mehari Y.T."/>
            <person name="Rice F.C."/>
            <person name="Arivett B.A."/>
            <person name="Farone A.L."/>
            <person name="Berk S.G."/>
            <person name="Farone M.B."/>
        </authorList>
    </citation>
    <scope>NUCLEOTIDE SEQUENCE</scope>
    <source>
        <strain evidence="4">CC99</strain>
    </source>
</reference>
<dbReference type="STRING" id="437022.CC99x_01985"/>
<dbReference type="AlphaFoldDB" id="A0A0Q9YB06"/>
<dbReference type="Pfam" id="PF05987">
    <property type="entry name" value="DUF898"/>
    <property type="match status" value="1"/>
</dbReference>
<dbReference type="Proteomes" id="UP000051494">
    <property type="component" value="Unassembled WGS sequence"/>
</dbReference>
<dbReference type="EMBL" id="LKHV01000011">
    <property type="protein sequence ID" value="KRG17862.1"/>
    <property type="molecule type" value="Genomic_DNA"/>
</dbReference>
<comment type="caution">
    <text evidence="3">The sequence shown here is derived from an EMBL/GenBank/DDBJ whole genome shotgun (WGS) entry which is preliminary data.</text>
</comment>
<proteinExistence type="predicted"/>
<keyword evidence="5" id="KW-1185">Reference proteome</keyword>
<reference evidence="3" key="1">
    <citation type="submission" date="2015-09" db="EMBL/GenBank/DDBJ databases">
        <title>Draft Genome Sequences of Two Novel Amoeba-resistant Intranuclear Bacteria, Candidatus Berkiella cookevillensis and Candidatus Berkiella aquae.</title>
        <authorList>
            <person name="Mehari Y.T."/>
            <person name="Arivett B.A."/>
            <person name="Farone A.L."/>
            <person name="Gunderson J.H."/>
            <person name="Farone M.B."/>
        </authorList>
    </citation>
    <scope>NUCLEOTIDE SEQUENCE [LARGE SCALE GENOMIC DNA]</scope>
    <source>
        <strain evidence="3">CC99</strain>
    </source>
</reference>
<feature type="transmembrane region" description="Helical" evidence="2">
    <location>
        <begin position="352"/>
        <end position="370"/>
    </location>
</feature>
<gene>
    <name evidence="4" type="ORF">CC99x_008960</name>
    <name evidence="3" type="ORF">CC99x_01985</name>
</gene>
<accession>A0A0Q9YB06</accession>
<sequence>MSPENDLHYDATTSQVYKIWIVNILLSICTLGLYRFWGKTRLRRYMTAGFMLDGDRFEYTGDGKELFWGFVKATSLLLIISLPFFWATMEVSKMSQELEQGIENEFKSNTDHKPLSTPSTIRAKKILSSFTTDTQSHPTTNKSKPSQSINNTPAQEEMNVLQITAILIYIIYIFFFITFLPFVAVFQAIKYRASRLRYRGIRGHLIGSSLKYGIIGCCHTLLVIATLGLWKPFADLRLHQYKTTHLYFGNQIATFKPHYFKLFFYYFAFYICFVVGILCFLIPEAVAYLSPDNVPSAIMIFPIIGFILLPIGFFGLFFGYRAARNRIKYNYLSFGDIGFDCSITGWRLFKLMLGNGVIILFTLGLGYPWAMQRRQRFLAKNIKIIGDLKNSSILQAQGEKDNSGEGLSSFFDIRISLL</sequence>
<evidence type="ECO:0000313" key="5">
    <source>
        <dbReference type="Proteomes" id="UP000051494"/>
    </source>
</evidence>
<keyword evidence="2" id="KW-0472">Membrane</keyword>
<evidence type="ECO:0000256" key="2">
    <source>
        <dbReference type="SAM" id="Phobius"/>
    </source>
</evidence>
<feature type="region of interest" description="Disordered" evidence="1">
    <location>
        <begin position="131"/>
        <end position="151"/>
    </location>
</feature>
<dbReference type="EMBL" id="LKHV02000001">
    <property type="protein sequence ID" value="MCS5709031.1"/>
    <property type="molecule type" value="Genomic_DNA"/>
</dbReference>
<organism evidence="3">
    <name type="scientific">Candidatus Berkiella cookevillensis</name>
    <dbReference type="NCBI Taxonomy" id="437022"/>
    <lineage>
        <taxon>Bacteria</taxon>
        <taxon>Pseudomonadati</taxon>
        <taxon>Pseudomonadota</taxon>
        <taxon>Gammaproteobacteria</taxon>
        <taxon>Candidatus Berkiellales</taxon>
        <taxon>Candidatus Berkiellaceae</taxon>
        <taxon>Candidatus Berkiella</taxon>
    </lineage>
</organism>
<feature type="transmembrane region" description="Helical" evidence="2">
    <location>
        <begin position="20"/>
        <end position="37"/>
    </location>
</feature>
<evidence type="ECO:0000256" key="1">
    <source>
        <dbReference type="SAM" id="MobiDB-lite"/>
    </source>
</evidence>
<protein>
    <submittedName>
        <fullName evidence="4">DUF898 domain-containing protein</fullName>
    </submittedName>
</protein>